<dbReference type="AlphaFoldDB" id="A0A4Q7PJV7"/>
<dbReference type="EMBL" id="SGXE01000001">
    <property type="protein sequence ID" value="RZT00121.1"/>
    <property type="molecule type" value="Genomic_DNA"/>
</dbReference>
<evidence type="ECO:0000313" key="2">
    <source>
        <dbReference type="Proteomes" id="UP000292262"/>
    </source>
</evidence>
<reference evidence="1 2" key="1">
    <citation type="submission" date="2019-02" db="EMBL/GenBank/DDBJ databases">
        <title>Genomic Encyclopedia of Type Strains, Phase IV (KMG-IV): sequencing the most valuable type-strain genomes for metagenomic binning, comparative biology and taxonomic classification.</title>
        <authorList>
            <person name="Goeker M."/>
        </authorList>
    </citation>
    <scope>NUCLEOTIDE SEQUENCE [LARGE SCALE GENOMIC DNA]</scope>
    <source>
        <strain evidence="1 2">DSM 17196</strain>
    </source>
</reference>
<sequence>MKKLILVGFAFITLQCAKQTEEVADFNSETTFEKRNGKETATYPEVITYYTQLAQQFNSIDIREVGTTDSGYPLHLITYNPEANFNFDQIHQTKSVILINNGIHPGESDGIDATMMLFRDLANGTIQSPENTVVSTIPVYNIGGALNRNTASRTNQNGPEAYGFRGNARNYDLNRDFIKNDTKNARTFAEIFHLVQPDVFIDNHVSNGADYQYTLTHLFTQHNKLGGTLGAYLHQELQPQLEQSLANKNWDITPYVNVWGTTPDKGWSQFIDYPRYSTGYTSLWNTPGLMVETHMLKPYKQRVLGTYELMKSAIDITEKDGAKIKTLKKKDDAYWRSIKSYPISWAVDTSQTTTLDFKGFEGSYIPSAITGAKRLKYDRNQPYTKKVTYQNYYKATQSVAVPEAYVIPKGWWNIKALLDINKIKYSLVAEDTTLSAEVYHIADYKTRKQPFEGHYLHYNTTITKHKEMVTLQTGDIIVPTAQKGIRYLIETLEPEATDSFFNWNFFDTILQQKEGFSPYVWEDKALSLLQENPELRQEFEEAKKDTAFAKDWYTQLDWIHKKSEHYEKAHLRYPVYRILK</sequence>
<proteinExistence type="predicted"/>
<dbReference type="RefSeq" id="WP_130285917.1">
    <property type="nucleotide sequence ID" value="NZ_SGXE01000001.1"/>
</dbReference>
<dbReference type="SUPFAM" id="SSF53187">
    <property type="entry name" value="Zn-dependent exopeptidases"/>
    <property type="match status" value="1"/>
</dbReference>
<keyword evidence="1" id="KW-0645">Protease</keyword>
<dbReference type="CDD" id="cd06241">
    <property type="entry name" value="M14-like"/>
    <property type="match status" value="1"/>
</dbReference>
<dbReference type="GO" id="GO:0004180">
    <property type="term" value="F:carboxypeptidase activity"/>
    <property type="evidence" value="ECO:0007669"/>
    <property type="project" value="UniProtKB-KW"/>
</dbReference>
<name>A0A4Q7PJV7_9FLAO</name>
<dbReference type="Gene3D" id="3.40.630.10">
    <property type="entry name" value="Zn peptidases"/>
    <property type="match status" value="1"/>
</dbReference>
<comment type="caution">
    <text evidence="1">The sequence shown here is derived from an EMBL/GenBank/DDBJ whole genome shotgun (WGS) entry which is preliminary data.</text>
</comment>
<accession>A0A4Q7PJV7</accession>
<keyword evidence="1" id="KW-0378">Hydrolase</keyword>
<evidence type="ECO:0000313" key="1">
    <source>
        <dbReference type="EMBL" id="RZT00121.1"/>
    </source>
</evidence>
<keyword evidence="2" id="KW-1185">Reference proteome</keyword>
<protein>
    <submittedName>
        <fullName evidence="1">Zinc carboxypeptidase</fullName>
    </submittedName>
</protein>
<keyword evidence="1" id="KW-0121">Carboxypeptidase</keyword>
<gene>
    <name evidence="1" type="ORF">EV197_1354</name>
</gene>
<organism evidence="1 2">
    <name type="scientific">Aquimarina brevivitae</name>
    <dbReference type="NCBI Taxonomy" id="323412"/>
    <lineage>
        <taxon>Bacteria</taxon>
        <taxon>Pseudomonadati</taxon>
        <taxon>Bacteroidota</taxon>
        <taxon>Flavobacteriia</taxon>
        <taxon>Flavobacteriales</taxon>
        <taxon>Flavobacteriaceae</taxon>
        <taxon>Aquimarina</taxon>
    </lineage>
</organism>
<dbReference type="OrthoDB" id="9767214at2"/>
<dbReference type="Proteomes" id="UP000292262">
    <property type="component" value="Unassembled WGS sequence"/>
</dbReference>